<feature type="compositionally biased region" description="Low complexity" evidence="1">
    <location>
        <begin position="33"/>
        <end position="50"/>
    </location>
</feature>
<feature type="region of interest" description="Disordered" evidence="1">
    <location>
        <begin position="26"/>
        <end position="62"/>
    </location>
</feature>
<dbReference type="EMBL" id="JBBWRZ010000001">
    <property type="protein sequence ID" value="KAK8247124.1"/>
    <property type="molecule type" value="Genomic_DNA"/>
</dbReference>
<evidence type="ECO:0008006" key="5">
    <source>
        <dbReference type="Google" id="ProtNLM"/>
    </source>
</evidence>
<evidence type="ECO:0000313" key="4">
    <source>
        <dbReference type="Proteomes" id="UP001492380"/>
    </source>
</evidence>
<feature type="chain" id="PRO_5045319728" description="Extracellular serine-rich protein" evidence="2">
    <location>
        <begin position="25"/>
        <end position="190"/>
    </location>
</feature>
<sequence>MTRPTEMFTAVFASLLLLSTGTNGQTISQSSVSATGPTTSSTRPTTSASGQVGSVTRAGAPSATNSAITTHTILVGKADHKFEPDVVQAVVGDIIQFQFYPVNHSIVRAEYGYPCVPYEMTGVGKVGFYSGFRPVDAILDDVSIPSNDALVSSANWRNSHLCTEFVSMILCQFSSTVQPQEVVSVTRWLG</sequence>
<comment type="caution">
    <text evidence="3">The sequence shown here is derived from an EMBL/GenBank/DDBJ whole genome shotgun (WGS) entry which is preliminary data.</text>
</comment>
<dbReference type="Proteomes" id="UP001492380">
    <property type="component" value="Unassembled WGS sequence"/>
</dbReference>
<keyword evidence="2" id="KW-0732">Signal</keyword>
<organism evidence="3 4">
    <name type="scientific">Phyllosticta capitalensis</name>
    <dbReference type="NCBI Taxonomy" id="121624"/>
    <lineage>
        <taxon>Eukaryota</taxon>
        <taxon>Fungi</taxon>
        <taxon>Dikarya</taxon>
        <taxon>Ascomycota</taxon>
        <taxon>Pezizomycotina</taxon>
        <taxon>Dothideomycetes</taxon>
        <taxon>Dothideomycetes incertae sedis</taxon>
        <taxon>Botryosphaeriales</taxon>
        <taxon>Phyllostictaceae</taxon>
        <taxon>Phyllosticta</taxon>
    </lineage>
</organism>
<evidence type="ECO:0000313" key="3">
    <source>
        <dbReference type="EMBL" id="KAK8247124.1"/>
    </source>
</evidence>
<evidence type="ECO:0000256" key="2">
    <source>
        <dbReference type="SAM" id="SignalP"/>
    </source>
</evidence>
<gene>
    <name evidence="3" type="ORF">HDK90DRAFT_31580</name>
</gene>
<dbReference type="InterPro" id="IPR052953">
    <property type="entry name" value="Ser-rich/MCO-related"/>
</dbReference>
<name>A0ABR1Z3Z1_9PEZI</name>
<dbReference type="PANTHER" id="PTHR34883">
    <property type="entry name" value="SERINE-RICH PROTEIN, PUTATIVE-RELATED-RELATED"/>
    <property type="match status" value="1"/>
</dbReference>
<evidence type="ECO:0000256" key="1">
    <source>
        <dbReference type="SAM" id="MobiDB-lite"/>
    </source>
</evidence>
<accession>A0ABR1Z3Z1</accession>
<reference evidence="3 4" key="1">
    <citation type="submission" date="2024-04" db="EMBL/GenBank/DDBJ databases">
        <title>Phyllosticta paracitricarpa is synonymous to the EU quarantine fungus P. citricarpa based on phylogenomic analyses.</title>
        <authorList>
            <consortium name="Lawrence Berkeley National Laboratory"/>
            <person name="Van Ingen-Buijs V.A."/>
            <person name="Van Westerhoven A.C."/>
            <person name="Haridas S."/>
            <person name="Skiadas P."/>
            <person name="Martin F."/>
            <person name="Groenewald J.Z."/>
            <person name="Crous P.W."/>
            <person name="Seidl M.F."/>
        </authorList>
    </citation>
    <scope>NUCLEOTIDE SEQUENCE [LARGE SCALE GENOMIC DNA]</scope>
    <source>
        <strain evidence="3 4">CBS 123374</strain>
    </source>
</reference>
<dbReference type="SUPFAM" id="SSF49503">
    <property type="entry name" value="Cupredoxins"/>
    <property type="match status" value="1"/>
</dbReference>
<protein>
    <recommendedName>
        <fullName evidence="5">Extracellular serine-rich protein</fullName>
    </recommendedName>
</protein>
<feature type="signal peptide" evidence="2">
    <location>
        <begin position="1"/>
        <end position="24"/>
    </location>
</feature>
<dbReference type="PANTHER" id="PTHR34883:SF8">
    <property type="entry name" value="EXTRACELLULAR SERINE-RICH PROTEIN (AFU_ORTHOLOGUE AFUA_6G00670)"/>
    <property type="match status" value="1"/>
</dbReference>
<proteinExistence type="predicted"/>
<dbReference type="InterPro" id="IPR008972">
    <property type="entry name" value="Cupredoxin"/>
</dbReference>
<keyword evidence="4" id="KW-1185">Reference proteome</keyword>